<evidence type="ECO:0000256" key="1">
    <source>
        <dbReference type="SAM" id="SignalP"/>
    </source>
</evidence>
<dbReference type="InterPro" id="IPR036777">
    <property type="entry name" value="Channel_Tsx-like_sf"/>
</dbReference>
<dbReference type="Proteomes" id="UP000270342">
    <property type="component" value="Unassembled WGS sequence"/>
</dbReference>
<gene>
    <name evidence="2" type="ORF">D7S86_06525</name>
</gene>
<protein>
    <recommendedName>
        <fullName evidence="4">Outer envelope protein</fullName>
    </recommendedName>
</protein>
<dbReference type="EMBL" id="RBZU01000002">
    <property type="protein sequence ID" value="RKP57602.1"/>
    <property type="molecule type" value="Genomic_DNA"/>
</dbReference>
<keyword evidence="3" id="KW-1185">Reference proteome</keyword>
<dbReference type="SUPFAM" id="SSF111364">
    <property type="entry name" value="Tsx-like channel"/>
    <property type="match status" value="1"/>
</dbReference>
<organism evidence="2 3">
    <name type="scientific">Pararobbsia silviterrae</name>
    <dbReference type="NCBI Taxonomy" id="1792498"/>
    <lineage>
        <taxon>Bacteria</taxon>
        <taxon>Pseudomonadati</taxon>
        <taxon>Pseudomonadota</taxon>
        <taxon>Betaproteobacteria</taxon>
        <taxon>Burkholderiales</taxon>
        <taxon>Burkholderiaceae</taxon>
        <taxon>Pararobbsia</taxon>
    </lineage>
</organism>
<proteinExistence type="predicted"/>
<name>A0A494Y694_9BURK</name>
<dbReference type="GO" id="GO:0009279">
    <property type="term" value="C:cell outer membrane"/>
    <property type="evidence" value="ECO:0007669"/>
    <property type="project" value="InterPro"/>
</dbReference>
<feature type="signal peptide" evidence="1">
    <location>
        <begin position="1"/>
        <end position="20"/>
    </location>
</feature>
<keyword evidence="1" id="KW-0732">Signal</keyword>
<dbReference type="Gene3D" id="2.40.230.20">
    <property type="entry name" value="Nucleoside-specific channel-forming protein, Tsx-like"/>
    <property type="match status" value="1"/>
</dbReference>
<comment type="caution">
    <text evidence="2">The sequence shown here is derived from an EMBL/GenBank/DDBJ whole genome shotgun (WGS) entry which is preliminary data.</text>
</comment>
<sequence length="312" mass="33620">MRKPFLGAAMFCCMTGFGYAQVVTAPNSSTPPLPLQAAPNGAAPPATVGESNEPPAIWNDTYLGYRWGTNFHYPGIDSSVMQNIGSLTTLGGFRFGSYVFNADYLISNAANPEAGGPQNGGAQEVYSVGRVEFSAGKILGRYVGAGFIRDYGLTVGYEFGVKNDAYAERARMLVVGPTIEFNIPHGYWNLTAGVRTESNHNGIMGVDVHFNPAWHIESSWLYPFRVGPVPLVFRGFAGLTGPKGRDGFGVETTTELLTRVALMADVGSFAGHPRTFYAGVGYEYWLHMYGTPAKEAPGTITSAPMLMAEIHF</sequence>
<evidence type="ECO:0008006" key="4">
    <source>
        <dbReference type="Google" id="ProtNLM"/>
    </source>
</evidence>
<accession>A0A494Y694</accession>
<evidence type="ECO:0000313" key="3">
    <source>
        <dbReference type="Proteomes" id="UP000270342"/>
    </source>
</evidence>
<dbReference type="AlphaFoldDB" id="A0A494Y694"/>
<feature type="chain" id="PRO_5019735938" description="Outer envelope protein" evidence="1">
    <location>
        <begin position="21"/>
        <end position="312"/>
    </location>
</feature>
<evidence type="ECO:0000313" key="2">
    <source>
        <dbReference type="EMBL" id="RKP57602.1"/>
    </source>
</evidence>
<reference evidence="2 3" key="1">
    <citation type="submission" date="2018-10" db="EMBL/GenBank/DDBJ databases">
        <title>Robbsia sp. DHC34, isolated from soil.</title>
        <authorList>
            <person name="Gao Z.-H."/>
            <person name="Qiu L.-H."/>
        </authorList>
    </citation>
    <scope>NUCLEOTIDE SEQUENCE [LARGE SCALE GENOMIC DNA]</scope>
    <source>
        <strain evidence="2 3">DHC34</strain>
    </source>
</reference>